<dbReference type="InterPro" id="IPR032466">
    <property type="entry name" value="Metal_Hydrolase"/>
</dbReference>
<dbReference type="GO" id="GO:0016788">
    <property type="term" value="F:hydrolase activity, acting on ester bonds"/>
    <property type="evidence" value="ECO:0007669"/>
    <property type="project" value="InterPro"/>
</dbReference>
<dbReference type="RefSeq" id="WP_367887792.1">
    <property type="nucleotide sequence ID" value="NZ_CP130612.1"/>
</dbReference>
<feature type="binding site" evidence="4">
    <location>
        <position position="18"/>
    </location>
    <ligand>
        <name>a divalent metal cation</name>
        <dbReference type="ChEBI" id="CHEBI:60240"/>
        <label>1</label>
    </ligand>
</feature>
<feature type="binding site" evidence="4">
    <location>
        <position position="164"/>
    </location>
    <ligand>
        <name>a divalent metal cation</name>
        <dbReference type="ChEBI" id="CHEBI:60240"/>
        <label>2</label>
    </ligand>
</feature>
<dbReference type="Pfam" id="PF01026">
    <property type="entry name" value="TatD_DNase"/>
    <property type="match status" value="1"/>
</dbReference>
<dbReference type="GO" id="GO:0005829">
    <property type="term" value="C:cytosol"/>
    <property type="evidence" value="ECO:0007669"/>
    <property type="project" value="TreeGrafter"/>
</dbReference>
<feature type="binding site" evidence="4">
    <location>
        <position position="103"/>
    </location>
    <ligand>
        <name>a divalent metal cation</name>
        <dbReference type="ChEBI" id="CHEBI:60240"/>
        <label>1</label>
    </ligand>
</feature>
<dbReference type="NCBIfam" id="TIGR00010">
    <property type="entry name" value="YchF/TatD family DNA exonuclease"/>
    <property type="match status" value="1"/>
</dbReference>
<dbReference type="InterPro" id="IPR015991">
    <property type="entry name" value="TatD/YcfH-like"/>
</dbReference>
<feature type="binding site" evidence="4">
    <location>
        <position position="16"/>
    </location>
    <ligand>
        <name>a divalent metal cation</name>
        <dbReference type="ChEBI" id="CHEBI:60240"/>
        <label>1</label>
    </ligand>
</feature>
<feature type="binding site" evidence="4">
    <location>
        <position position="213"/>
    </location>
    <ligand>
        <name>a divalent metal cation</name>
        <dbReference type="ChEBI" id="CHEBI:60240"/>
        <label>1</label>
    </ligand>
</feature>
<dbReference type="PANTHER" id="PTHR46124:SF2">
    <property type="entry name" value="D-AMINOACYL-TRNA DEACYLASE"/>
    <property type="match status" value="1"/>
</dbReference>
<dbReference type="FunFam" id="3.20.20.140:FF:000005">
    <property type="entry name" value="TatD family hydrolase"/>
    <property type="match status" value="1"/>
</dbReference>
<accession>A0AA49Q4R0</accession>
<accession>A0AA49Q7Q8</accession>
<dbReference type="SUPFAM" id="SSF51556">
    <property type="entry name" value="Metallo-dependent hydrolases"/>
    <property type="match status" value="1"/>
</dbReference>
<dbReference type="GO" id="GO:0004536">
    <property type="term" value="F:DNA nuclease activity"/>
    <property type="evidence" value="ECO:0007669"/>
    <property type="project" value="InterPro"/>
</dbReference>
<dbReference type="CDD" id="cd01310">
    <property type="entry name" value="TatD_DNAse"/>
    <property type="match status" value="1"/>
</dbReference>
<dbReference type="Gene3D" id="3.20.20.140">
    <property type="entry name" value="Metal-dependent hydrolases"/>
    <property type="match status" value="1"/>
</dbReference>
<evidence type="ECO:0000313" key="7">
    <source>
        <dbReference type="Proteomes" id="UP001229955"/>
    </source>
</evidence>
<evidence type="ECO:0000256" key="2">
    <source>
        <dbReference type="ARBA" id="ARBA00022723"/>
    </source>
</evidence>
<dbReference type="KEGG" id="pspc:Strain318_001391"/>
<dbReference type="InterPro" id="IPR018228">
    <property type="entry name" value="DNase_TatD-rel_CS"/>
</dbReference>
<keyword evidence="7" id="KW-1185">Reference proteome</keyword>
<evidence type="ECO:0000256" key="1">
    <source>
        <dbReference type="ARBA" id="ARBA00009275"/>
    </source>
</evidence>
<dbReference type="InterPro" id="IPR001130">
    <property type="entry name" value="TatD-like"/>
</dbReference>
<protein>
    <submittedName>
        <fullName evidence="6">TatD family hydrolase</fullName>
    </submittedName>
</protein>
<organism evidence="6 7">
    <name type="scientific">Pseudogemmatithrix spongiicola</name>
    <dbReference type="NCBI Taxonomy" id="3062599"/>
    <lineage>
        <taxon>Bacteria</taxon>
        <taxon>Pseudomonadati</taxon>
        <taxon>Gemmatimonadota</taxon>
        <taxon>Gemmatimonadia</taxon>
        <taxon>Gemmatimonadales</taxon>
        <taxon>Gemmatimonadaceae</taxon>
        <taxon>Pseudogemmatithrix</taxon>
    </lineage>
</organism>
<sequence length="265" mass="28393">MPGGAPSVPPPFIDAHVHLGSDQFADDLPDVLQRLRDAGGVGAVCIGESLEAAQRARAIAAQHPGFVWWTAGVHPHDAAGFDPIRDAEALSEALSAGAVAVGECGLDYHYDHSPRALQRRAFAAQLALAAQYGKPVVLHTREAEDDNIAMLREAGSAGIRGVLHCFTGSPALADAGLEAGWYVSYAGVITFKKWDGDALLRRIPRDRLVIESDSPYLAPVPYRGKRNEPAWCAYTLQRLADARAEPVSELATQLVANTRRLFALA</sequence>
<reference evidence="6" key="1">
    <citation type="submission" date="2023-07" db="EMBL/GenBank/DDBJ databases">
        <authorList>
            <person name="Haufschild T."/>
            <person name="Kallscheuer N."/>
            <person name="Hammer J."/>
            <person name="Kohn T."/>
            <person name="Kabuu M."/>
            <person name="Jogler M."/>
            <person name="Wohfarth N."/>
            <person name="Heuer A."/>
            <person name="Rohde M."/>
            <person name="van Teeseling M.C.F."/>
            <person name="Jogler C."/>
        </authorList>
    </citation>
    <scope>NUCLEOTIDE SEQUENCE</scope>
    <source>
        <strain evidence="5">Strain 138</strain>
        <strain evidence="6">Strain 318</strain>
    </source>
</reference>
<comment type="similarity">
    <text evidence="1">Belongs to the metallo-dependent hydrolases superfamily. TatD-type hydrolase family.</text>
</comment>
<dbReference type="Proteomes" id="UP001229955">
    <property type="component" value="Chromosome"/>
</dbReference>
<dbReference type="PANTHER" id="PTHR46124">
    <property type="entry name" value="D-AMINOACYL-TRNA DEACYLASE"/>
    <property type="match status" value="1"/>
</dbReference>
<keyword evidence="3 6" id="KW-0378">Hydrolase</keyword>
<evidence type="ECO:0000256" key="4">
    <source>
        <dbReference type="PIRSR" id="PIRSR005902-1"/>
    </source>
</evidence>
<evidence type="ECO:0000256" key="3">
    <source>
        <dbReference type="ARBA" id="ARBA00022801"/>
    </source>
</evidence>
<evidence type="ECO:0000313" key="6">
    <source>
        <dbReference type="EMBL" id="WKW15026.1"/>
    </source>
</evidence>
<dbReference type="PROSITE" id="PS01090">
    <property type="entry name" value="TATD_2"/>
    <property type="match status" value="1"/>
</dbReference>
<feature type="binding site" evidence="4">
    <location>
        <position position="139"/>
    </location>
    <ligand>
        <name>a divalent metal cation</name>
        <dbReference type="ChEBI" id="CHEBI:60240"/>
        <label>2</label>
    </ligand>
</feature>
<gene>
    <name evidence="5" type="ORF">Strain138_001391</name>
    <name evidence="6" type="ORF">Strain318_001391</name>
</gene>
<dbReference type="PIRSF" id="PIRSF005902">
    <property type="entry name" value="DNase_TatD"/>
    <property type="match status" value="1"/>
</dbReference>
<dbReference type="AlphaFoldDB" id="A0AA49Q7Q8"/>
<dbReference type="EMBL" id="CP130612">
    <property type="protein sequence ID" value="WKW12117.1"/>
    <property type="molecule type" value="Genomic_DNA"/>
</dbReference>
<keyword evidence="2 4" id="KW-0479">Metal-binding</keyword>
<dbReference type="EMBL" id="CP130613">
    <property type="protein sequence ID" value="WKW15026.1"/>
    <property type="molecule type" value="Genomic_DNA"/>
</dbReference>
<name>A0AA49Q7Q8_9BACT</name>
<proteinExistence type="inferred from homology"/>
<dbReference type="GO" id="GO:0046872">
    <property type="term" value="F:metal ion binding"/>
    <property type="evidence" value="ECO:0007669"/>
    <property type="project" value="UniProtKB-KW"/>
</dbReference>
<evidence type="ECO:0000313" key="5">
    <source>
        <dbReference type="EMBL" id="WKW12117.1"/>
    </source>
</evidence>